<organism evidence="2 3">
    <name type="scientific">Austropuccinia psidii MF-1</name>
    <dbReference type="NCBI Taxonomy" id="1389203"/>
    <lineage>
        <taxon>Eukaryota</taxon>
        <taxon>Fungi</taxon>
        <taxon>Dikarya</taxon>
        <taxon>Basidiomycota</taxon>
        <taxon>Pucciniomycotina</taxon>
        <taxon>Pucciniomycetes</taxon>
        <taxon>Pucciniales</taxon>
        <taxon>Sphaerophragmiaceae</taxon>
        <taxon>Austropuccinia</taxon>
    </lineage>
</organism>
<dbReference type="AlphaFoldDB" id="A0A9Q3HH55"/>
<dbReference type="EMBL" id="AVOT02018394">
    <property type="protein sequence ID" value="MBW0505268.1"/>
    <property type="molecule type" value="Genomic_DNA"/>
</dbReference>
<keyword evidence="3" id="KW-1185">Reference proteome</keyword>
<dbReference type="Proteomes" id="UP000765509">
    <property type="component" value="Unassembled WGS sequence"/>
</dbReference>
<gene>
    <name evidence="2" type="ORF">O181_044983</name>
</gene>
<comment type="caution">
    <text evidence="2">The sequence shown here is derived from an EMBL/GenBank/DDBJ whole genome shotgun (WGS) entry which is preliminary data.</text>
</comment>
<accession>A0A9Q3HH55</accession>
<feature type="region of interest" description="Disordered" evidence="1">
    <location>
        <begin position="73"/>
        <end position="140"/>
    </location>
</feature>
<dbReference type="OrthoDB" id="2518564at2759"/>
<evidence type="ECO:0000313" key="2">
    <source>
        <dbReference type="EMBL" id="MBW0505268.1"/>
    </source>
</evidence>
<reference evidence="2" key="1">
    <citation type="submission" date="2021-03" db="EMBL/GenBank/DDBJ databases">
        <title>Draft genome sequence of rust myrtle Austropuccinia psidii MF-1, a brazilian biotype.</title>
        <authorList>
            <person name="Quecine M.C."/>
            <person name="Pachon D.M.R."/>
            <person name="Bonatelli M.L."/>
            <person name="Correr F.H."/>
            <person name="Franceschini L.M."/>
            <person name="Leite T.F."/>
            <person name="Margarido G.R.A."/>
            <person name="Almeida C.A."/>
            <person name="Ferrarezi J.A."/>
            <person name="Labate C.A."/>
        </authorList>
    </citation>
    <scope>NUCLEOTIDE SEQUENCE</scope>
    <source>
        <strain evidence="2">MF-1</strain>
    </source>
</reference>
<sequence>MAPRLPLKSYYFLEEGQSAIRFNHLTEDLDERIVLKHEGTYLFPNFQRIPTEGPQSAKELVRHNSKEQEYFTKKMMEQSNPPPKKQETALIEERKGEKQKRQRSSRQESQSQTQQEDKNKTHTPFKKKIPDAYHEEEEAEEEIRVLITTKYKKTQEGMEVDNDDIEIISKDKKN</sequence>
<name>A0A9Q3HH55_9BASI</name>
<proteinExistence type="predicted"/>
<feature type="compositionally biased region" description="Basic and acidic residues" evidence="1">
    <location>
        <begin position="84"/>
        <end position="96"/>
    </location>
</feature>
<protein>
    <submittedName>
        <fullName evidence="2">Uncharacterized protein</fullName>
    </submittedName>
</protein>
<evidence type="ECO:0000313" key="3">
    <source>
        <dbReference type="Proteomes" id="UP000765509"/>
    </source>
</evidence>
<evidence type="ECO:0000256" key="1">
    <source>
        <dbReference type="SAM" id="MobiDB-lite"/>
    </source>
</evidence>